<gene>
    <name evidence="9" type="primary">phnE</name>
    <name evidence="9" type="ORF">FCU45_07660</name>
</gene>
<feature type="transmembrane region" description="Helical" evidence="7">
    <location>
        <begin position="377"/>
        <end position="400"/>
    </location>
</feature>
<dbReference type="InterPro" id="IPR005769">
    <property type="entry name" value="PhnE/PtxC"/>
</dbReference>
<feature type="transmembrane region" description="Helical" evidence="7">
    <location>
        <begin position="329"/>
        <end position="351"/>
    </location>
</feature>
<evidence type="ECO:0000313" key="9">
    <source>
        <dbReference type="EMBL" id="TKI69383.1"/>
    </source>
</evidence>
<keyword evidence="3" id="KW-1003">Cell membrane</keyword>
<dbReference type="GO" id="GO:0005886">
    <property type="term" value="C:plasma membrane"/>
    <property type="evidence" value="ECO:0007669"/>
    <property type="project" value="UniProtKB-SubCell"/>
</dbReference>
<keyword evidence="4 7" id="KW-0812">Transmembrane</keyword>
<evidence type="ECO:0000256" key="3">
    <source>
        <dbReference type="ARBA" id="ARBA00022475"/>
    </source>
</evidence>
<evidence type="ECO:0000256" key="4">
    <source>
        <dbReference type="ARBA" id="ARBA00022692"/>
    </source>
</evidence>
<dbReference type="Proteomes" id="UP000309561">
    <property type="component" value="Unassembled WGS sequence"/>
</dbReference>
<evidence type="ECO:0000256" key="2">
    <source>
        <dbReference type="ARBA" id="ARBA00022448"/>
    </source>
</evidence>
<evidence type="ECO:0000256" key="5">
    <source>
        <dbReference type="ARBA" id="ARBA00022989"/>
    </source>
</evidence>
<dbReference type="GO" id="GO:0015416">
    <property type="term" value="F:ABC-type phosphonate transporter activity"/>
    <property type="evidence" value="ECO:0007669"/>
    <property type="project" value="InterPro"/>
</dbReference>
<accession>A0A4V5TN98</accession>
<dbReference type="Pfam" id="PF00528">
    <property type="entry name" value="BPD_transp_1"/>
    <property type="match status" value="2"/>
</dbReference>
<name>A0A4V5TN98_9BACT</name>
<feature type="transmembrane region" description="Helical" evidence="7">
    <location>
        <begin position="228"/>
        <end position="247"/>
    </location>
</feature>
<dbReference type="AlphaFoldDB" id="A0A4V5TN98"/>
<feature type="transmembrane region" description="Helical" evidence="7">
    <location>
        <begin position="491"/>
        <end position="511"/>
    </location>
</feature>
<dbReference type="CDD" id="cd06261">
    <property type="entry name" value="TM_PBP2"/>
    <property type="match status" value="2"/>
</dbReference>
<feature type="transmembrane region" description="Helical" evidence="7">
    <location>
        <begin position="121"/>
        <end position="154"/>
    </location>
</feature>
<proteinExistence type="inferred from homology"/>
<evidence type="ECO:0000256" key="7">
    <source>
        <dbReference type="RuleBase" id="RU363032"/>
    </source>
</evidence>
<organism evidence="9 10">
    <name type="scientific">Sulfurimonas crateris</name>
    <dbReference type="NCBI Taxonomy" id="2574727"/>
    <lineage>
        <taxon>Bacteria</taxon>
        <taxon>Pseudomonadati</taxon>
        <taxon>Campylobacterota</taxon>
        <taxon>Epsilonproteobacteria</taxon>
        <taxon>Campylobacterales</taxon>
        <taxon>Sulfurimonadaceae</taxon>
        <taxon>Sulfurimonas</taxon>
    </lineage>
</organism>
<evidence type="ECO:0000256" key="6">
    <source>
        <dbReference type="ARBA" id="ARBA00023136"/>
    </source>
</evidence>
<sequence>MKTMKSLAMNKRVEYALWAIAFFVIIWSFQISQVSITALMDGYQYGVDLVKEMFPPNFKNFDTIVELLGETVAMGVWGTIIGTIISLPLGFLGARNLTPNKIVYVLINELTNILRSIPDIVYALVFVVSVAVGSLAGILAIVFATIGLLTKFYIESFESIDMKPIEAIRSTGSGYVYMLRHGIFEQALPLISNYTLYLLDHNIRIAMVLGLVGAGGIGMELYGELRYFSYDKVAAMLICILVILSLIDRVSNYAREIILHSSKHNKEYFKKTFVAILFIALGVVAIIYKPLELGSLITGLPRVYETLAGFFPLDLGRIEEFGLLMLETIAMAIAATVIAIVFSLPLGFVLAKNINVNIPTRVIVGEFINFLRAMPDLLFAIILVSIIGLSPFAGVLAIALHVTGFLAKFYAETIESIDEKPIEALTSTGSSKLHILYHGYFKQIVPLFHSYNLYMLDRNVRASTTMGLVGAGGIGFELVMSIKLFEYQQTATIILLIIIVVSIISKVSSYFRKKLV</sequence>
<feature type="domain" description="ABC transmembrane type-1" evidence="8">
    <location>
        <begin position="68"/>
        <end position="251"/>
    </location>
</feature>
<dbReference type="EMBL" id="SZPX01000005">
    <property type="protein sequence ID" value="TKI69383.1"/>
    <property type="molecule type" value="Genomic_DNA"/>
</dbReference>
<feature type="transmembrane region" description="Helical" evidence="7">
    <location>
        <begin position="12"/>
        <end position="31"/>
    </location>
</feature>
<dbReference type="InterPro" id="IPR035906">
    <property type="entry name" value="MetI-like_sf"/>
</dbReference>
<evidence type="ECO:0000259" key="8">
    <source>
        <dbReference type="PROSITE" id="PS50928"/>
    </source>
</evidence>
<dbReference type="OrthoDB" id="7820570at2"/>
<comment type="subcellular location">
    <subcellularLocation>
        <location evidence="1 7">Cell membrane</location>
        <topology evidence="1 7">Multi-pass membrane protein</topology>
    </subcellularLocation>
</comment>
<comment type="similarity">
    <text evidence="7">Belongs to the binding-protein-dependent transport system permease family.</text>
</comment>
<dbReference type="NCBIfam" id="TIGR01097">
    <property type="entry name" value="PhnE"/>
    <property type="match status" value="2"/>
</dbReference>
<dbReference type="PANTHER" id="PTHR30043">
    <property type="entry name" value="PHOSPHONATES TRANSPORT SYSTEM PERMEASE PROTEIN"/>
    <property type="match status" value="1"/>
</dbReference>
<dbReference type="PANTHER" id="PTHR30043:SF1">
    <property type="entry name" value="ABC TRANSPORT SYSTEM PERMEASE PROTEIN P69"/>
    <property type="match status" value="1"/>
</dbReference>
<feature type="transmembrane region" description="Helical" evidence="7">
    <location>
        <begin position="72"/>
        <end position="92"/>
    </location>
</feature>
<keyword evidence="5 7" id="KW-1133">Transmembrane helix</keyword>
<comment type="caution">
    <text evidence="9">The sequence shown here is derived from an EMBL/GenBank/DDBJ whole genome shotgun (WGS) entry which is preliminary data.</text>
</comment>
<dbReference type="PROSITE" id="PS50928">
    <property type="entry name" value="ABC_TM1"/>
    <property type="match status" value="2"/>
</dbReference>
<feature type="transmembrane region" description="Helical" evidence="7">
    <location>
        <begin position="203"/>
        <end position="222"/>
    </location>
</feature>
<keyword evidence="6 7" id="KW-0472">Membrane</keyword>
<evidence type="ECO:0000256" key="1">
    <source>
        <dbReference type="ARBA" id="ARBA00004651"/>
    </source>
</evidence>
<feature type="transmembrane region" description="Helical" evidence="7">
    <location>
        <begin position="268"/>
        <end position="288"/>
    </location>
</feature>
<dbReference type="InterPro" id="IPR000515">
    <property type="entry name" value="MetI-like"/>
</dbReference>
<feature type="domain" description="ABC transmembrane type-1" evidence="8">
    <location>
        <begin position="325"/>
        <end position="505"/>
    </location>
</feature>
<protein>
    <submittedName>
        <fullName evidence="9">Phosphonate ABC transporter, permease protein PhnE</fullName>
    </submittedName>
</protein>
<dbReference type="SUPFAM" id="SSF161098">
    <property type="entry name" value="MetI-like"/>
    <property type="match status" value="2"/>
</dbReference>
<evidence type="ECO:0000313" key="10">
    <source>
        <dbReference type="Proteomes" id="UP000309561"/>
    </source>
</evidence>
<dbReference type="Gene3D" id="1.10.3720.10">
    <property type="entry name" value="MetI-like"/>
    <property type="match status" value="2"/>
</dbReference>
<reference evidence="9 10" key="1">
    <citation type="submission" date="2019-04" db="EMBL/GenBank/DDBJ databases">
        <title>Sulfurimonas crateris sp. nov. a facultative anaerobic sulfur-oxidizing chemolithautotrophic bacterium isolated from a terrestrial mud vulcano.</title>
        <authorList>
            <person name="Ratnikova N.M."/>
            <person name="Slobodkin A.I."/>
            <person name="Merkel A.Y."/>
            <person name="Novikov A."/>
            <person name="Bonch-Osmolovskaya E.A."/>
            <person name="Slobodkina G.B."/>
        </authorList>
    </citation>
    <scope>NUCLEOTIDE SEQUENCE [LARGE SCALE GENOMIC DNA]</scope>
    <source>
        <strain evidence="9 10">SN118</strain>
    </source>
</reference>
<keyword evidence="2 7" id="KW-0813">Transport</keyword>
<keyword evidence="10" id="KW-1185">Reference proteome</keyword>